<dbReference type="PANTHER" id="PTHR11360">
    <property type="entry name" value="MONOCARBOXYLATE TRANSPORTER"/>
    <property type="match status" value="1"/>
</dbReference>
<organism evidence="2">
    <name type="scientific">Timema monikensis</name>
    <dbReference type="NCBI Taxonomy" id="170555"/>
    <lineage>
        <taxon>Eukaryota</taxon>
        <taxon>Metazoa</taxon>
        <taxon>Ecdysozoa</taxon>
        <taxon>Arthropoda</taxon>
        <taxon>Hexapoda</taxon>
        <taxon>Insecta</taxon>
        <taxon>Pterygota</taxon>
        <taxon>Neoptera</taxon>
        <taxon>Polyneoptera</taxon>
        <taxon>Phasmatodea</taxon>
        <taxon>Timematodea</taxon>
        <taxon>Timematoidea</taxon>
        <taxon>Timematidae</taxon>
        <taxon>Timema</taxon>
    </lineage>
</organism>
<dbReference type="InterPro" id="IPR050327">
    <property type="entry name" value="Proton-linked_MCT"/>
</dbReference>
<dbReference type="PANTHER" id="PTHR11360:SF111">
    <property type="entry name" value="CHASKI, ISOFORM A"/>
    <property type="match status" value="1"/>
</dbReference>
<feature type="transmembrane region" description="Helical" evidence="1">
    <location>
        <begin position="140"/>
        <end position="161"/>
    </location>
</feature>
<gene>
    <name evidence="2" type="ORF">TMSB3V08_LOCUS11571</name>
</gene>
<evidence type="ECO:0008006" key="3">
    <source>
        <dbReference type="Google" id="ProtNLM"/>
    </source>
</evidence>
<dbReference type="EMBL" id="OB798512">
    <property type="protein sequence ID" value="CAD7434921.1"/>
    <property type="molecule type" value="Genomic_DNA"/>
</dbReference>
<feature type="transmembrane region" description="Helical" evidence="1">
    <location>
        <begin position="168"/>
        <end position="188"/>
    </location>
</feature>
<dbReference type="Gene3D" id="1.20.1250.20">
    <property type="entry name" value="MFS general substrate transporter like domains"/>
    <property type="match status" value="1"/>
</dbReference>
<protein>
    <recommendedName>
        <fullName evidence="3">Monocarboxylate transporter</fullName>
    </recommendedName>
</protein>
<sequence>MNLFSMDRSTWETAWQKSCRQLNSMGRTSDGSHEVHKYNISRVMSDICSVQSITSVLRGGVFRSGCVRKHPVAILVEYFPRRHVGVIRSHPVTVALGWAGDQKWMNVTKTYAGCLMMCGVAVLAMPLFTFNYILLMSSGAMFGLFFASSFSFTPVILVQLIPLERFTTAYGLILLCQGIGNLIGPPLAGWVFDVTQTWDLSFYMAGLWIIVAGMLIGVIPSTSNRKIWGSGPMEMDIDRDSCA</sequence>
<reference evidence="2" key="1">
    <citation type="submission" date="2020-11" db="EMBL/GenBank/DDBJ databases">
        <authorList>
            <person name="Tran Van P."/>
        </authorList>
    </citation>
    <scope>NUCLEOTIDE SEQUENCE</scope>
</reference>
<dbReference type="SUPFAM" id="SSF103473">
    <property type="entry name" value="MFS general substrate transporter"/>
    <property type="match status" value="1"/>
</dbReference>
<name>A0A7R9ELL5_9NEOP</name>
<proteinExistence type="predicted"/>
<dbReference type="InterPro" id="IPR036259">
    <property type="entry name" value="MFS_trans_sf"/>
</dbReference>
<dbReference type="AlphaFoldDB" id="A0A7R9ELL5"/>
<keyword evidence="1" id="KW-0812">Transmembrane</keyword>
<dbReference type="InterPro" id="IPR011701">
    <property type="entry name" value="MFS"/>
</dbReference>
<keyword evidence="1" id="KW-0472">Membrane</keyword>
<dbReference type="GO" id="GO:0008028">
    <property type="term" value="F:monocarboxylic acid transmembrane transporter activity"/>
    <property type="evidence" value="ECO:0007669"/>
    <property type="project" value="TreeGrafter"/>
</dbReference>
<keyword evidence="1" id="KW-1133">Transmembrane helix</keyword>
<dbReference type="Pfam" id="PF07690">
    <property type="entry name" value="MFS_1"/>
    <property type="match status" value="1"/>
</dbReference>
<feature type="transmembrane region" description="Helical" evidence="1">
    <location>
        <begin position="200"/>
        <end position="219"/>
    </location>
</feature>
<feature type="transmembrane region" description="Helical" evidence="1">
    <location>
        <begin position="111"/>
        <end position="134"/>
    </location>
</feature>
<evidence type="ECO:0000313" key="2">
    <source>
        <dbReference type="EMBL" id="CAD7434921.1"/>
    </source>
</evidence>
<evidence type="ECO:0000256" key="1">
    <source>
        <dbReference type="SAM" id="Phobius"/>
    </source>
</evidence>
<accession>A0A7R9ELL5</accession>